<feature type="region of interest" description="Disordered" evidence="1">
    <location>
        <begin position="1"/>
        <end position="87"/>
    </location>
</feature>
<evidence type="ECO:0000313" key="2">
    <source>
        <dbReference type="EMBL" id="GJT16022.1"/>
    </source>
</evidence>
<feature type="compositionally biased region" description="Polar residues" evidence="1">
    <location>
        <begin position="275"/>
        <end position="284"/>
    </location>
</feature>
<reference evidence="2" key="1">
    <citation type="journal article" date="2022" name="Int. J. Mol. Sci.">
        <title>Draft Genome of Tanacetum Coccineum: Genomic Comparison of Closely Related Tanacetum-Family Plants.</title>
        <authorList>
            <person name="Yamashiro T."/>
            <person name="Shiraishi A."/>
            <person name="Nakayama K."/>
            <person name="Satake H."/>
        </authorList>
    </citation>
    <scope>NUCLEOTIDE SEQUENCE</scope>
</reference>
<comment type="caution">
    <text evidence="2">The sequence shown here is derived from an EMBL/GenBank/DDBJ whole genome shotgun (WGS) entry which is preliminary data.</text>
</comment>
<accession>A0ABQ5BQC2</accession>
<feature type="compositionally biased region" description="Acidic residues" evidence="1">
    <location>
        <begin position="26"/>
        <end position="61"/>
    </location>
</feature>
<reference evidence="2" key="2">
    <citation type="submission" date="2022-01" db="EMBL/GenBank/DDBJ databases">
        <authorList>
            <person name="Yamashiro T."/>
            <person name="Shiraishi A."/>
            <person name="Satake H."/>
            <person name="Nakayama K."/>
        </authorList>
    </citation>
    <scope>NUCLEOTIDE SEQUENCE</scope>
</reference>
<dbReference type="Proteomes" id="UP001151760">
    <property type="component" value="Unassembled WGS sequence"/>
</dbReference>
<dbReference type="EMBL" id="BQNB010013441">
    <property type="protein sequence ID" value="GJT16022.1"/>
    <property type="molecule type" value="Genomic_DNA"/>
</dbReference>
<name>A0ABQ5BQC2_9ASTR</name>
<gene>
    <name evidence="2" type="ORF">Tco_0874728</name>
</gene>
<keyword evidence="3" id="KW-1185">Reference proteome</keyword>
<sequence length="291" mass="32652">MANLPPNLNEFAPAAEAAPDNMNGWVEEEDPEMEEEEENPEEDPKMEEEEEEMNADEEWDGPEWILPYQGADPLYPPPPASDSESEIEFEEAEAEAEAEAEVAPIPPPVPANPVPEAVTIGTGRLIPLKRLFTDTQVWTGSSSSAAAVGHNPEDLTPSHIRSDLDALHRRVRHIEEDDVRADNKRLRMMLDCSENRTRDAWRELDRATWHYHHLRRWSITVENLLPPRLQYQEPPYALPEALLAPATHIDPRDPYVAARDAATAPATDNDDSPTQKETSPSEPQGSPPRDS</sequence>
<organism evidence="2 3">
    <name type="scientific">Tanacetum coccineum</name>
    <dbReference type="NCBI Taxonomy" id="301880"/>
    <lineage>
        <taxon>Eukaryota</taxon>
        <taxon>Viridiplantae</taxon>
        <taxon>Streptophyta</taxon>
        <taxon>Embryophyta</taxon>
        <taxon>Tracheophyta</taxon>
        <taxon>Spermatophyta</taxon>
        <taxon>Magnoliopsida</taxon>
        <taxon>eudicotyledons</taxon>
        <taxon>Gunneridae</taxon>
        <taxon>Pentapetalae</taxon>
        <taxon>asterids</taxon>
        <taxon>campanulids</taxon>
        <taxon>Asterales</taxon>
        <taxon>Asteraceae</taxon>
        <taxon>Asteroideae</taxon>
        <taxon>Anthemideae</taxon>
        <taxon>Anthemidinae</taxon>
        <taxon>Tanacetum</taxon>
    </lineage>
</organism>
<proteinExistence type="predicted"/>
<protein>
    <submittedName>
        <fullName evidence="2">Uncharacterized protein</fullName>
    </submittedName>
</protein>
<feature type="region of interest" description="Disordered" evidence="1">
    <location>
        <begin position="252"/>
        <end position="291"/>
    </location>
</feature>
<evidence type="ECO:0000256" key="1">
    <source>
        <dbReference type="SAM" id="MobiDB-lite"/>
    </source>
</evidence>
<evidence type="ECO:0000313" key="3">
    <source>
        <dbReference type="Proteomes" id="UP001151760"/>
    </source>
</evidence>
<feature type="compositionally biased region" description="Low complexity" evidence="1">
    <location>
        <begin position="254"/>
        <end position="267"/>
    </location>
</feature>